<dbReference type="Proteomes" id="UP000689967">
    <property type="component" value="Unassembled WGS sequence"/>
</dbReference>
<accession>A0ABS6HHS9</accession>
<dbReference type="Pfam" id="PF02683">
    <property type="entry name" value="DsbD_TM"/>
    <property type="match status" value="1"/>
</dbReference>
<evidence type="ECO:0000256" key="6">
    <source>
        <dbReference type="ARBA" id="ARBA00023136"/>
    </source>
</evidence>
<dbReference type="PANTHER" id="PTHR31272:SF4">
    <property type="entry name" value="CYTOCHROME C-TYPE BIOGENESIS PROTEIN HI_1454-RELATED"/>
    <property type="match status" value="1"/>
</dbReference>
<feature type="transmembrane region" description="Helical" evidence="7">
    <location>
        <begin position="207"/>
        <end position="230"/>
    </location>
</feature>
<keyword evidence="5 7" id="KW-1133">Transmembrane helix</keyword>
<dbReference type="RefSeq" id="WP_168049726.1">
    <property type="nucleotide sequence ID" value="NZ_JAERQM010000013.1"/>
</dbReference>
<gene>
    <name evidence="9" type="ORF">JJQ90_26130</name>
</gene>
<dbReference type="PANTHER" id="PTHR31272">
    <property type="entry name" value="CYTOCHROME C-TYPE BIOGENESIS PROTEIN HI_1454-RELATED"/>
    <property type="match status" value="1"/>
</dbReference>
<comment type="subcellular location">
    <subcellularLocation>
        <location evidence="1">Membrane</location>
        <topology evidence="1">Multi-pass membrane protein</topology>
    </subcellularLocation>
</comment>
<evidence type="ECO:0000256" key="5">
    <source>
        <dbReference type="ARBA" id="ARBA00022989"/>
    </source>
</evidence>
<sequence length="240" mass="24673">MALEFSALGLLLAFGGGLVSFLSPCVLPLVPGWVAYACGTGVRDAPPRSRAMLLGASFVLGFSLVFVLLGLGASALSQWLRRWSLEFQVAGGALVLAFGLVQIGALRPSWLLRDVRLPAFAAGGTPGGAALLGVSFGFAWTPCIGPVLGAVLAVAAIQGDGAGAPLLLAYSLGLGVPFLLVAFYLPAAAATLRQWRGFGRGAQVASGFVMAAMGVLMMLGEMTSIAGWFVQTFPFLLRLG</sequence>
<feature type="transmembrane region" description="Helical" evidence="7">
    <location>
        <begin position="89"/>
        <end position="110"/>
    </location>
</feature>
<dbReference type="InterPro" id="IPR003834">
    <property type="entry name" value="Cyt_c_assmbl_TM_dom"/>
</dbReference>
<evidence type="ECO:0000256" key="2">
    <source>
        <dbReference type="ARBA" id="ARBA00006143"/>
    </source>
</evidence>
<proteinExistence type="inferred from homology"/>
<evidence type="ECO:0000256" key="3">
    <source>
        <dbReference type="ARBA" id="ARBA00022692"/>
    </source>
</evidence>
<keyword evidence="4" id="KW-0201">Cytochrome c-type biogenesis</keyword>
<protein>
    <submittedName>
        <fullName evidence="9">Cytochrome C biogenesis protein</fullName>
    </submittedName>
</protein>
<dbReference type="EMBL" id="JAERQM010000013">
    <property type="protein sequence ID" value="MBU8547223.1"/>
    <property type="molecule type" value="Genomic_DNA"/>
</dbReference>
<comment type="caution">
    <text evidence="9">The sequence shown here is derived from an EMBL/GenBank/DDBJ whole genome shotgun (WGS) entry which is preliminary data.</text>
</comment>
<evidence type="ECO:0000256" key="4">
    <source>
        <dbReference type="ARBA" id="ARBA00022748"/>
    </source>
</evidence>
<name>A0ABS6HHS9_9PROT</name>
<dbReference type="InterPro" id="IPR051790">
    <property type="entry name" value="Cytochrome_c-biogenesis_DsbD"/>
</dbReference>
<feature type="transmembrane region" description="Helical" evidence="7">
    <location>
        <begin position="53"/>
        <end position="77"/>
    </location>
</feature>
<feature type="transmembrane region" description="Helical" evidence="7">
    <location>
        <begin position="130"/>
        <end position="155"/>
    </location>
</feature>
<comment type="similarity">
    <text evidence="2">Belongs to the DsbD family.</text>
</comment>
<evidence type="ECO:0000256" key="7">
    <source>
        <dbReference type="SAM" id="Phobius"/>
    </source>
</evidence>
<organism evidence="9 10">
    <name type="scientific">Falsiroseomonas oleicola</name>
    <dbReference type="NCBI Taxonomy" id="2801474"/>
    <lineage>
        <taxon>Bacteria</taxon>
        <taxon>Pseudomonadati</taxon>
        <taxon>Pseudomonadota</taxon>
        <taxon>Alphaproteobacteria</taxon>
        <taxon>Acetobacterales</taxon>
        <taxon>Roseomonadaceae</taxon>
        <taxon>Falsiroseomonas</taxon>
    </lineage>
</organism>
<reference evidence="9 10" key="1">
    <citation type="submission" date="2021-01" db="EMBL/GenBank/DDBJ databases">
        <title>Roseomonas sp. nov, a bacterium isolated from an oil production mixture in Yumen Oilfield.</title>
        <authorList>
            <person name="Wu D."/>
        </authorList>
    </citation>
    <scope>NUCLEOTIDE SEQUENCE [LARGE SCALE GENOMIC DNA]</scope>
    <source>
        <strain evidence="9 10">ROY-5-3</strain>
    </source>
</reference>
<feature type="domain" description="Cytochrome C biogenesis protein transmembrane" evidence="8">
    <location>
        <begin position="10"/>
        <end position="217"/>
    </location>
</feature>
<keyword evidence="10" id="KW-1185">Reference proteome</keyword>
<evidence type="ECO:0000313" key="9">
    <source>
        <dbReference type="EMBL" id="MBU8547223.1"/>
    </source>
</evidence>
<keyword evidence="6 7" id="KW-0472">Membrane</keyword>
<evidence type="ECO:0000256" key="1">
    <source>
        <dbReference type="ARBA" id="ARBA00004141"/>
    </source>
</evidence>
<evidence type="ECO:0000313" key="10">
    <source>
        <dbReference type="Proteomes" id="UP000689967"/>
    </source>
</evidence>
<evidence type="ECO:0000259" key="8">
    <source>
        <dbReference type="Pfam" id="PF02683"/>
    </source>
</evidence>
<feature type="transmembrane region" description="Helical" evidence="7">
    <location>
        <begin position="167"/>
        <end position="187"/>
    </location>
</feature>
<keyword evidence="3 7" id="KW-0812">Transmembrane</keyword>